<comment type="subcellular location">
    <subcellularLocation>
        <location evidence="1">Cytoplasm</location>
    </subcellularLocation>
</comment>
<evidence type="ECO:0000256" key="6">
    <source>
        <dbReference type="ARBA" id="ARBA00023125"/>
    </source>
</evidence>
<dbReference type="InterPro" id="IPR036388">
    <property type="entry name" value="WH-like_DNA-bd_sf"/>
</dbReference>
<dbReference type="InterPro" id="IPR038157">
    <property type="entry name" value="FeoA_core_dom"/>
</dbReference>
<dbReference type="InterPro" id="IPR022689">
    <property type="entry name" value="Iron_dep_repressor"/>
</dbReference>
<dbReference type="PROSITE" id="PS50944">
    <property type="entry name" value="HTH_DTXR"/>
    <property type="match status" value="1"/>
</dbReference>
<dbReference type="InterPro" id="IPR050536">
    <property type="entry name" value="DtxR_MntR_Metal-Reg"/>
</dbReference>
<evidence type="ECO:0000256" key="5">
    <source>
        <dbReference type="ARBA" id="ARBA00023015"/>
    </source>
</evidence>
<evidence type="ECO:0000256" key="3">
    <source>
        <dbReference type="ARBA" id="ARBA00011738"/>
    </source>
</evidence>
<dbReference type="InterPro" id="IPR007167">
    <property type="entry name" value="Fe-transptr_FeoA-like"/>
</dbReference>
<keyword evidence="10" id="KW-1185">Reference proteome</keyword>
<evidence type="ECO:0000256" key="2">
    <source>
        <dbReference type="ARBA" id="ARBA00007871"/>
    </source>
</evidence>
<dbReference type="InterPro" id="IPR001367">
    <property type="entry name" value="Fe_dep_repressor"/>
</dbReference>
<evidence type="ECO:0000256" key="1">
    <source>
        <dbReference type="ARBA" id="ARBA00004496"/>
    </source>
</evidence>
<proteinExistence type="inferred from homology"/>
<evidence type="ECO:0000256" key="7">
    <source>
        <dbReference type="ARBA" id="ARBA00023163"/>
    </source>
</evidence>
<dbReference type="SMART" id="SM00529">
    <property type="entry name" value="HTH_DTXR"/>
    <property type="match status" value="1"/>
</dbReference>
<dbReference type="Pfam" id="PF04023">
    <property type="entry name" value="FeoA"/>
    <property type="match status" value="1"/>
</dbReference>
<dbReference type="InterPro" id="IPR022687">
    <property type="entry name" value="HTH_DTXR"/>
</dbReference>
<dbReference type="Proteomes" id="UP001501822">
    <property type="component" value="Unassembled WGS sequence"/>
</dbReference>
<evidence type="ECO:0000259" key="8">
    <source>
        <dbReference type="PROSITE" id="PS50944"/>
    </source>
</evidence>
<accession>A0ABN0XNB4</accession>
<comment type="subunit">
    <text evidence="3">Homodimer.</text>
</comment>
<dbReference type="SMART" id="SM00419">
    <property type="entry name" value="HTH_CRP"/>
    <property type="match status" value="1"/>
</dbReference>
<dbReference type="InterPro" id="IPR012318">
    <property type="entry name" value="HTH_CRP"/>
</dbReference>
<dbReference type="Pfam" id="PF02742">
    <property type="entry name" value="Fe_dep_repr_C"/>
    <property type="match status" value="1"/>
</dbReference>
<evidence type="ECO:0000313" key="10">
    <source>
        <dbReference type="Proteomes" id="UP001501822"/>
    </source>
</evidence>
<keyword evidence="6" id="KW-0238">DNA-binding</keyword>
<protein>
    <submittedName>
        <fullName evidence="9">Metal-dependent transcriptional regulator</fullName>
    </submittedName>
</protein>
<gene>
    <name evidence="9" type="ORF">GCM10010151_68080</name>
</gene>
<organism evidence="9 10">
    <name type="scientific">Actinoallomurus spadix</name>
    <dbReference type="NCBI Taxonomy" id="79912"/>
    <lineage>
        <taxon>Bacteria</taxon>
        <taxon>Bacillati</taxon>
        <taxon>Actinomycetota</taxon>
        <taxon>Actinomycetes</taxon>
        <taxon>Streptosporangiales</taxon>
        <taxon>Thermomonosporaceae</taxon>
        <taxon>Actinoallomurus</taxon>
    </lineage>
</organism>
<dbReference type="SUPFAM" id="SSF50037">
    <property type="entry name" value="C-terminal domain of transcriptional repressors"/>
    <property type="match status" value="1"/>
</dbReference>
<keyword evidence="7" id="KW-0804">Transcription</keyword>
<feature type="domain" description="HTH dtxR-type" evidence="8">
    <location>
        <begin position="6"/>
        <end position="67"/>
    </location>
</feature>
<keyword evidence="5" id="KW-0805">Transcription regulation</keyword>
<dbReference type="InterPro" id="IPR008988">
    <property type="entry name" value="Transcriptional_repressor_C"/>
</dbReference>
<comment type="caution">
    <text evidence="9">The sequence shown here is derived from an EMBL/GenBank/DDBJ whole genome shotgun (WGS) entry which is preliminary data.</text>
</comment>
<dbReference type="InterPro" id="IPR036390">
    <property type="entry name" value="WH_DNA-bd_sf"/>
</dbReference>
<dbReference type="RefSeq" id="WP_289848106.1">
    <property type="nucleotide sequence ID" value="NZ_BAAABM010000066.1"/>
</dbReference>
<name>A0ABN0XNB4_9ACTN</name>
<dbReference type="Gene3D" id="2.30.30.90">
    <property type="match status" value="1"/>
</dbReference>
<sequence length="237" mass="26143">MTAHGLIDTTEMYLRTIFELEEEGIVPLRARIAERLSQSGPTVSQTVARMERDGLLKVEGDRHLELTDTGRSLAVRVMRKHRLAECLLVNVIGLPWEDVHVEACRWEHVMSEEVERRLVTLLDGPSTCPHGNPIPGLAELGADVEAWADPRTAEPLALMTEVATATGVPVVVQRISEQVQGDRALMLRLKEIGIQPGREVTLAAADEGIRVTCDDAADSRSTEIPHRVAAHVFVSKR</sequence>
<dbReference type="InterPro" id="IPR036421">
    <property type="entry name" value="Fe_dep_repressor_sf"/>
</dbReference>
<dbReference type="PANTHER" id="PTHR33238">
    <property type="entry name" value="IRON (METAL) DEPENDENT REPRESSOR, DTXR FAMILY"/>
    <property type="match status" value="1"/>
</dbReference>
<comment type="similarity">
    <text evidence="2">Belongs to the DtxR/MntR family.</text>
</comment>
<dbReference type="SUPFAM" id="SSF46785">
    <property type="entry name" value="Winged helix' DNA-binding domain"/>
    <property type="match status" value="1"/>
</dbReference>
<dbReference type="EMBL" id="BAAABM010000066">
    <property type="protein sequence ID" value="GAA0368542.1"/>
    <property type="molecule type" value="Genomic_DNA"/>
</dbReference>
<dbReference type="PANTHER" id="PTHR33238:SF10">
    <property type="entry name" value="IRON-DEPENDENT REPRESSOR IDER"/>
    <property type="match status" value="1"/>
</dbReference>
<dbReference type="Gene3D" id="1.10.60.10">
    <property type="entry name" value="Iron dependent repressor, metal binding and dimerisation domain"/>
    <property type="match status" value="1"/>
</dbReference>
<reference evidence="9 10" key="1">
    <citation type="journal article" date="2019" name="Int. J. Syst. Evol. Microbiol.">
        <title>The Global Catalogue of Microorganisms (GCM) 10K type strain sequencing project: providing services to taxonomists for standard genome sequencing and annotation.</title>
        <authorList>
            <consortium name="The Broad Institute Genomics Platform"/>
            <consortium name="The Broad Institute Genome Sequencing Center for Infectious Disease"/>
            <person name="Wu L."/>
            <person name="Ma J."/>
        </authorList>
    </citation>
    <scope>NUCLEOTIDE SEQUENCE [LARGE SCALE GENOMIC DNA]</scope>
    <source>
        <strain evidence="9 10">JCM 3146</strain>
    </source>
</reference>
<dbReference type="SUPFAM" id="SSF47979">
    <property type="entry name" value="Iron-dependent repressor protein, dimerization domain"/>
    <property type="match status" value="1"/>
</dbReference>
<dbReference type="Pfam" id="PF01325">
    <property type="entry name" value="Fe_dep_repress"/>
    <property type="match status" value="1"/>
</dbReference>
<evidence type="ECO:0000313" key="9">
    <source>
        <dbReference type="EMBL" id="GAA0368542.1"/>
    </source>
</evidence>
<evidence type="ECO:0000256" key="4">
    <source>
        <dbReference type="ARBA" id="ARBA00023004"/>
    </source>
</evidence>
<dbReference type="Gene3D" id="1.10.10.10">
    <property type="entry name" value="Winged helix-like DNA-binding domain superfamily/Winged helix DNA-binding domain"/>
    <property type="match status" value="1"/>
</dbReference>
<keyword evidence="4" id="KW-0408">Iron</keyword>